<gene>
    <name evidence="3" type="ORF">H0E84_04495</name>
</gene>
<dbReference type="AlphaFoldDB" id="A0A853JA30"/>
<evidence type="ECO:0000313" key="4">
    <source>
        <dbReference type="Proteomes" id="UP000578091"/>
    </source>
</evidence>
<dbReference type="Pfam" id="PF09791">
    <property type="entry name" value="Oxidored-like"/>
    <property type="match status" value="1"/>
</dbReference>
<proteinExistence type="predicted"/>
<evidence type="ECO:0000259" key="2">
    <source>
        <dbReference type="Pfam" id="PF09791"/>
    </source>
</evidence>
<organism evidence="3 4">
    <name type="scientific">Luteimonas salinisoli</name>
    <dbReference type="NCBI Taxonomy" id="2752307"/>
    <lineage>
        <taxon>Bacteria</taxon>
        <taxon>Pseudomonadati</taxon>
        <taxon>Pseudomonadota</taxon>
        <taxon>Gammaproteobacteria</taxon>
        <taxon>Lysobacterales</taxon>
        <taxon>Lysobacteraceae</taxon>
        <taxon>Luteimonas</taxon>
    </lineage>
</organism>
<feature type="domain" description="Oxidoreductase-like" evidence="2">
    <location>
        <begin position="21"/>
        <end position="60"/>
    </location>
</feature>
<name>A0A853JA30_9GAMM</name>
<dbReference type="InterPro" id="IPR039251">
    <property type="entry name" value="OXLD1"/>
</dbReference>
<dbReference type="PANTHER" id="PTHR21193">
    <property type="entry name" value="OXIDOREDUCTASE-LIKE DOMAIN-CONTAINING PROTEIN 1"/>
    <property type="match status" value="1"/>
</dbReference>
<feature type="region of interest" description="Disordered" evidence="1">
    <location>
        <begin position="1"/>
        <end position="30"/>
    </location>
</feature>
<dbReference type="PANTHER" id="PTHR21193:SF3">
    <property type="entry name" value="OXIDOREDUCTASE-LIKE DOMAIN-CONTAINING PROTEIN 1"/>
    <property type="match status" value="1"/>
</dbReference>
<evidence type="ECO:0000256" key="1">
    <source>
        <dbReference type="SAM" id="MobiDB-lite"/>
    </source>
</evidence>
<keyword evidence="4" id="KW-1185">Reference proteome</keyword>
<reference evidence="3 4" key="1">
    <citation type="submission" date="2020-07" db="EMBL/GenBank/DDBJ databases">
        <title>Luteimonas sp. SJ-92.</title>
        <authorList>
            <person name="Huang X.-X."/>
            <person name="Xu L."/>
            <person name="Sun J.-Q."/>
        </authorList>
    </citation>
    <scope>NUCLEOTIDE SEQUENCE [LARGE SCALE GENOMIC DNA]</scope>
    <source>
        <strain evidence="3 4">SJ-92</strain>
    </source>
</reference>
<accession>A0A853JA30</accession>
<protein>
    <submittedName>
        <fullName evidence="3">Oxidoreductase-like protein</fullName>
    </submittedName>
</protein>
<evidence type="ECO:0000313" key="3">
    <source>
        <dbReference type="EMBL" id="NZA25632.1"/>
    </source>
</evidence>
<comment type="caution">
    <text evidence="3">The sequence shown here is derived from an EMBL/GenBank/DDBJ whole genome shotgun (WGS) entry which is preliminary data.</text>
</comment>
<dbReference type="Proteomes" id="UP000578091">
    <property type="component" value="Unassembled WGS sequence"/>
</dbReference>
<dbReference type="InterPro" id="IPR019180">
    <property type="entry name" value="Oxidoreductase-like_N"/>
</dbReference>
<sequence>MATPPDHARRRPAGGDSDPRPQPPQKPLPTDCCESGCEICVYDLYADELALYREALAAWRARHPEDEEG</sequence>
<dbReference type="RefSeq" id="WP_180677437.1">
    <property type="nucleotide sequence ID" value="NZ_JACCKA010000030.1"/>
</dbReference>
<dbReference type="EMBL" id="JACCKA010000030">
    <property type="protein sequence ID" value="NZA25632.1"/>
    <property type="molecule type" value="Genomic_DNA"/>
</dbReference>